<comment type="caution">
    <text evidence="1">The sequence shown here is derived from an EMBL/GenBank/DDBJ whole genome shotgun (WGS) entry which is preliminary data.</text>
</comment>
<name>A0A401URH2_9CLOT</name>
<proteinExistence type="predicted"/>
<dbReference type="EMBL" id="BHYK01000026">
    <property type="protein sequence ID" value="GCD12117.1"/>
    <property type="molecule type" value="Genomic_DNA"/>
</dbReference>
<evidence type="ECO:0000313" key="1">
    <source>
        <dbReference type="EMBL" id="GCD12117.1"/>
    </source>
</evidence>
<reference evidence="1 2" key="1">
    <citation type="submission" date="2018-11" db="EMBL/GenBank/DDBJ databases">
        <title>Genome sequencing and assembly of Clostridium tagluense strain A121.</title>
        <authorList>
            <person name="Murakami T."/>
            <person name="Segawa T."/>
            <person name="Shcherbakova V.A."/>
            <person name="Mori H."/>
            <person name="Yoshimura Y."/>
        </authorList>
    </citation>
    <scope>NUCLEOTIDE SEQUENCE [LARGE SCALE GENOMIC DNA]</scope>
    <source>
        <strain evidence="1 2">A121</strain>
    </source>
</reference>
<dbReference type="Proteomes" id="UP000287872">
    <property type="component" value="Unassembled WGS sequence"/>
</dbReference>
<accession>A0A401URH2</accession>
<organism evidence="1 2">
    <name type="scientific">Clostridium tagluense</name>
    <dbReference type="NCBI Taxonomy" id="360422"/>
    <lineage>
        <taxon>Bacteria</taxon>
        <taxon>Bacillati</taxon>
        <taxon>Bacillota</taxon>
        <taxon>Clostridia</taxon>
        <taxon>Eubacteriales</taxon>
        <taxon>Clostridiaceae</taxon>
        <taxon>Clostridium</taxon>
    </lineage>
</organism>
<keyword evidence="2" id="KW-1185">Reference proteome</keyword>
<gene>
    <name evidence="1" type="ORF">Ctaglu_37400</name>
</gene>
<dbReference type="AlphaFoldDB" id="A0A401URH2"/>
<protein>
    <submittedName>
        <fullName evidence="1">Uncharacterized protein</fullName>
    </submittedName>
</protein>
<sequence length="120" mass="12700">MTMVGKIIYGAGKLVGNTAEYSIELTGNVVANIVGLSGKQKLALNTKKCSTVVGGVVGKTAKIAAAITAVVADTTVIATINTAKHIAESAVQTNIRIYGQSEKFYDEDKYIEVEYKTVEK</sequence>
<evidence type="ECO:0000313" key="2">
    <source>
        <dbReference type="Proteomes" id="UP000287872"/>
    </source>
</evidence>